<evidence type="ECO:0000256" key="4">
    <source>
        <dbReference type="ARBA" id="ARBA00023242"/>
    </source>
</evidence>
<sequence length="210" mass="23418">MPKEQYMCQLCANHGIFNQPKKGHKQKCPFRSCLCNSCGLNSKRRALDQIERKLRVKESPSPPSFSQIPSNGAPYIKPPQIKIPSTDASSNFVTNMPSQTMNSSNFVSQQSNISSLMMFSIPLPSTIPTFPPMSNVNSSLSNLKLLKQEVTLPNVSNNGGSNDYYNNQLPYILSEDDPIEEEEDDVGENNISKERRSIFHSVKMLAGDKT</sequence>
<evidence type="ECO:0000313" key="8">
    <source>
        <dbReference type="WBParaSite" id="PTRK_0001067200.1"/>
    </source>
</evidence>
<comment type="subcellular location">
    <subcellularLocation>
        <location evidence="5">Nucleus</location>
    </subcellularLocation>
</comment>
<feature type="domain" description="DM" evidence="6">
    <location>
        <begin position="8"/>
        <end position="56"/>
    </location>
</feature>
<dbReference type="Pfam" id="PF00751">
    <property type="entry name" value="DM"/>
    <property type="match status" value="1"/>
</dbReference>
<dbReference type="WBParaSite" id="PTRK_0001067200.1">
    <property type="protein sequence ID" value="PTRK_0001067200.1"/>
    <property type="gene ID" value="PTRK_0001067200"/>
</dbReference>
<dbReference type="InterPro" id="IPR036407">
    <property type="entry name" value="DM_DNA-bd_sf"/>
</dbReference>
<dbReference type="InterPro" id="IPR001275">
    <property type="entry name" value="DM_DNA-bd"/>
</dbReference>
<dbReference type="STRING" id="131310.A0A0N4ZQ69"/>
<keyword evidence="3 5" id="KW-0238">DNA-binding</keyword>
<evidence type="ECO:0000256" key="1">
    <source>
        <dbReference type="ARBA" id="ARBA00022723"/>
    </source>
</evidence>
<dbReference type="GO" id="GO:0006355">
    <property type="term" value="P:regulation of DNA-templated transcription"/>
    <property type="evidence" value="ECO:0007669"/>
    <property type="project" value="InterPro"/>
</dbReference>
<feature type="DNA-binding region" description="DM" evidence="5">
    <location>
        <begin position="8"/>
        <end position="56"/>
    </location>
</feature>
<evidence type="ECO:0000256" key="3">
    <source>
        <dbReference type="ARBA" id="ARBA00023125"/>
    </source>
</evidence>
<dbReference type="Gene3D" id="4.10.1040.10">
    <property type="entry name" value="DM DNA-binding domain"/>
    <property type="match status" value="1"/>
</dbReference>
<evidence type="ECO:0000256" key="2">
    <source>
        <dbReference type="ARBA" id="ARBA00022833"/>
    </source>
</evidence>
<keyword evidence="2 5" id="KW-0862">Zinc</keyword>
<dbReference type="Proteomes" id="UP000038045">
    <property type="component" value="Unplaced"/>
</dbReference>
<protein>
    <submittedName>
        <fullName evidence="8">DM domain-containing protein</fullName>
    </submittedName>
</protein>
<dbReference type="GO" id="GO:0005634">
    <property type="term" value="C:nucleus"/>
    <property type="evidence" value="ECO:0007669"/>
    <property type="project" value="UniProtKB-SubCell"/>
</dbReference>
<dbReference type="AlphaFoldDB" id="A0A0N4ZQ69"/>
<accession>A0A0N4ZQ69</accession>
<dbReference type="SUPFAM" id="SSF82927">
    <property type="entry name" value="Cysteine-rich DNA binding domain, (DM domain)"/>
    <property type="match status" value="1"/>
</dbReference>
<evidence type="ECO:0000256" key="5">
    <source>
        <dbReference type="PROSITE-ProRule" id="PRU00070"/>
    </source>
</evidence>
<keyword evidence="1 5" id="KW-0479">Metal-binding</keyword>
<organism evidence="7 8">
    <name type="scientific">Parastrongyloides trichosuri</name>
    <name type="common">Possum-specific nematode worm</name>
    <dbReference type="NCBI Taxonomy" id="131310"/>
    <lineage>
        <taxon>Eukaryota</taxon>
        <taxon>Metazoa</taxon>
        <taxon>Ecdysozoa</taxon>
        <taxon>Nematoda</taxon>
        <taxon>Chromadorea</taxon>
        <taxon>Rhabditida</taxon>
        <taxon>Tylenchina</taxon>
        <taxon>Panagrolaimomorpha</taxon>
        <taxon>Strongyloidoidea</taxon>
        <taxon>Strongyloididae</taxon>
        <taxon>Parastrongyloides</taxon>
    </lineage>
</organism>
<name>A0A0N4ZQ69_PARTI</name>
<proteinExistence type="predicted"/>
<evidence type="ECO:0000259" key="6">
    <source>
        <dbReference type="PROSITE" id="PS50809"/>
    </source>
</evidence>
<keyword evidence="7" id="KW-1185">Reference proteome</keyword>
<dbReference type="SMART" id="SM00301">
    <property type="entry name" value="DM"/>
    <property type="match status" value="1"/>
</dbReference>
<keyword evidence="4 5" id="KW-0539">Nucleus</keyword>
<dbReference type="PROSITE" id="PS50809">
    <property type="entry name" value="DM_2"/>
    <property type="match status" value="1"/>
</dbReference>
<dbReference type="GO" id="GO:0043565">
    <property type="term" value="F:sequence-specific DNA binding"/>
    <property type="evidence" value="ECO:0007669"/>
    <property type="project" value="InterPro"/>
</dbReference>
<dbReference type="GO" id="GO:0046872">
    <property type="term" value="F:metal ion binding"/>
    <property type="evidence" value="ECO:0007669"/>
    <property type="project" value="UniProtKB-KW"/>
</dbReference>
<evidence type="ECO:0000313" key="7">
    <source>
        <dbReference type="Proteomes" id="UP000038045"/>
    </source>
</evidence>
<reference evidence="8" key="1">
    <citation type="submission" date="2017-02" db="UniProtKB">
        <authorList>
            <consortium name="WormBaseParasite"/>
        </authorList>
    </citation>
    <scope>IDENTIFICATION</scope>
</reference>